<proteinExistence type="predicted"/>
<dbReference type="InterPro" id="IPR057074">
    <property type="entry name" value="IR75A_N"/>
</dbReference>
<feature type="compositionally biased region" description="Acidic residues" evidence="8">
    <location>
        <begin position="627"/>
        <end position="643"/>
    </location>
</feature>
<dbReference type="PANTHER" id="PTHR42643">
    <property type="entry name" value="IONOTROPIC RECEPTOR 20A-RELATED"/>
    <property type="match status" value="1"/>
</dbReference>
<dbReference type="VEuPathDB" id="VectorBase:GAUT038749"/>
<keyword evidence="4 9" id="KW-1133">Transmembrane helix</keyword>
<evidence type="ECO:0000256" key="4">
    <source>
        <dbReference type="ARBA" id="ARBA00022989"/>
    </source>
</evidence>
<evidence type="ECO:0000313" key="12">
    <source>
        <dbReference type="EnsemblMetazoa" id="GAUT038749-PA"/>
    </source>
</evidence>
<keyword evidence="7" id="KW-0325">Glycoprotein</keyword>
<keyword evidence="3 9" id="KW-0812">Transmembrane</keyword>
<feature type="transmembrane region" description="Helical" evidence="9">
    <location>
        <begin position="416"/>
        <end position="437"/>
    </location>
</feature>
<feature type="domain" description="Ionotropic receptor 75a N-terminal" evidence="11">
    <location>
        <begin position="20"/>
        <end position="222"/>
    </location>
</feature>
<keyword evidence="6" id="KW-0675">Receptor</keyword>
<keyword evidence="5 9" id="KW-0472">Membrane</keyword>
<dbReference type="STRING" id="7395.A0A1A9VIN8"/>
<evidence type="ECO:0000256" key="10">
    <source>
        <dbReference type="SAM" id="SignalP"/>
    </source>
</evidence>
<dbReference type="SUPFAM" id="SSF53850">
    <property type="entry name" value="Periplasmic binding protein-like II"/>
    <property type="match status" value="1"/>
</dbReference>
<feature type="transmembrane region" description="Helical" evidence="9">
    <location>
        <begin position="346"/>
        <end position="366"/>
    </location>
</feature>
<evidence type="ECO:0000313" key="13">
    <source>
        <dbReference type="Proteomes" id="UP000078200"/>
    </source>
</evidence>
<evidence type="ECO:0000256" key="6">
    <source>
        <dbReference type="ARBA" id="ARBA00023170"/>
    </source>
</evidence>
<protein>
    <recommendedName>
        <fullName evidence="11">Ionotropic receptor 75a N-terminal domain-containing protein</fullName>
    </recommendedName>
</protein>
<dbReference type="AlphaFoldDB" id="A0A1A9VIN8"/>
<keyword evidence="2" id="KW-1003">Cell membrane</keyword>
<dbReference type="InterPro" id="IPR052192">
    <property type="entry name" value="Insect_Ionotropic_Sensory_Rcpt"/>
</dbReference>
<evidence type="ECO:0000256" key="2">
    <source>
        <dbReference type="ARBA" id="ARBA00022475"/>
    </source>
</evidence>
<dbReference type="EnsemblMetazoa" id="GAUT038749-RA">
    <property type="protein sequence ID" value="GAUT038749-PA"/>
    <property type="gene ID" value="GAUT038749"/>
</dbReference>
<evidence type="ECO:0000256" key="9">
    <source>
        <dbReference type="SAM" id="Phobius"/>
    </source>
</evidence>
<dbReference type="Pfam" id="PF24576">
    <property type="entry name" value="IR75A_N"/>
    <property type="match status" value="1"/>
</dbReference>
<keyword evidence="10" id="KW-0732">Signal</keyword>
<dbReference type="Gene3D" id="1.10.287.70">
    <property type="match status" value="1"/>
</dbReference>
<keyword evidence="13" id="KW-1185">Reference proteome</keyword>
<accession>A0A1A9VIN8</accession>
<evidence type="ECO:0000256" key="1">
    <source>
        <dbReference type="ARBA" id="ARBA00004651"/>
    </source>
</evidence>
<feature type="signal peptide" evidence="10">
    <location>
        <begin position="1"/>
        <end position="17"/>
    </location>
</feature>
<evidence type="ECO:0000256" key="8">
    <source>
        <dbReference type="SAM" id="MobiDB-lite"/>
    </source>
</evidence>
<dbReference type="GO" id="GO:0005886">
    <property type="term" value="C:plasma membrane"/>
    <property type="evidence" value="ECO:0007669"/>
    <property type="project" value="UniProtKB-SubCell"/>
</dbReference>
<name>A0A1A9VIN8_GLOAU</name>
<dbReference type="Proteomes" id="UP000078200">
    <property type="component" value="Unassembled WGS sequence"/>
</dbReference>
<dbReference type="PANTHER" id="PTHR42643:SF36">
    <property type="entry name" value="IONOTROPIC RECEPTOR 84A"/>
    <property type="match status" value="1"/>
</dbReference>
<evidence type="ECO:0000259" key="11">
    <source>
        <dbReference type="Pfam" id="PF24576"/>
    </source>
</evidence>
<feature type="chain" id="PRO_5008399410" description="Ionotropic receptor 75a N-terminal domain-containing protein" evidence="10">
    <location>
        <begin position="18"/>
        <end position="745"/>
    </location>
</feature>
<evidence type="ECO:0000256" key="3">
    <source>
        <dbReference type="ARBA" id="ARBA00022692"/>
    </source>
</evidence>
<comment type="subcellular location">
    <subcellularLocation>
        <location evidence="1">Cell membrane</location>
        <topology evidence="1">Multi-pass membrane protein</topology>
    </subcellularLocation>
</comment>
<organism evidence="12 13">
    <name type="scientific">Glossina austeni</name>
    <name type="common">Savannah tsetse fly</name>
    <dbReference type="NCBI Taxonomy" id="7395"/>
    <lineage>
        <taxon>Eukaryota</taxon>
        <taxon>Metazoa</taxon>
        <taxon>Ecdysozoa</taxon>
        <taxon>Arthropoda</taxon>
        <taxon>Hexapoda</taxon>
        <taxon>Insecta</taxon>
        <taxon>Pterygota</taxon>
        <taxon>Neoptera</taxon>
        <taxon>Endopterygota</taxon>
        <taxon>Diptera</taxon>
        <taxon>Brachycera</taxon>
        <taxon>Muscomorpha</taxon>
        <taxon>Hippoboscoidea</taxon>
        <taxon>Glossinidae</taxon>
        <taxon>Glossina</taxon>
    </lineage>
</organism>
<feature type="region of interest" description="Disordered" evidence="8">
    <location>
        <begin position="618"/>
        <end position="643"/>
    </location>
</feature>
<evidence type="ECO:0000256" key="5">
    <source>
        <dbReference type="ARBA" id="ARBA00023136"/>
    </source>
</evidence>
<evidence type="ECO:0000256" key="7">
    <source>
        <dbReference type="ARBA" id="ARBA00023180"/>
    </source>
</evidence>
<reference evidence="12" key="1">
    <citation type="submission" date="2020-05" db="UniProtKB">
        <authorList>
            <consortium name="EnsemblMetazoa"/>
        </authorList>
    </citation>
    <scope>IDENTIFICATION</scope>
    <source>
        <strain evidence="12">TTRI</strain>
    </source>
</reference>
<sequence length="745" mass="86494">MFFVFILWLFLANYCSTTVIEMQAFRDFLLNQHLKHAIIIRQQQQQQQQQQQGQRRYLNELRELAMHCHIRFYRVPAKQDIENLFYKTSPKVGIYMNITDPEESLHVLQDFAVKDKFKNSYAWFITMQAPAEYLLDNFKIIKNIFDPLRLHINADVTVAIQVNGSHFHLYDIYKILPDFPVTIEIKGNWSLQQGLIIDHKFKYGFVVRRTNFQNISIKVATVLHDKPKHFPNYTFLSNYQDWKELDPMPRKVYGLMRPMEDLYNFSFNIYYETSWGGYIDRKGTGIVGRLHSHQAEFSLTPFRYLIGRVPLVDYSPEVHLERANFILRHPRHVSIRNVYLAPLDVPVWWCVLALIILTIVLLVIQIRQENKRRSEHANMQRKQLEKHVDFAILVAAEALLMQGPPSEIFHLISSRTLIATVCVFVFILMEFYNGYIVGSLLAESPRTLTTLEALYNSNLELGMEDIQYNYNIFKNSSSPLMHTIYKERILGANGKSHTNILPLEQGINRIAQGGFAFHMSTDRAYRLLESQLNERQFCELQEIRYISGYSTGLILAKSTPYREYVAQVTLKLRESSLMQYNNKLWEFHKIDCRLIKGNEIIVDMEHFAAALRPRRGHYDKDKHNDDYLNDNNDDDNDDNDDNETATVSLISLNNSKPPRCPPNRPLNGTLNAPLSIPFSAPPNTLLHGPFNAPLNGSLSTPLNARRHCPLKSPLNGFINGSLNGPLYRPLDGLSMPLHGFLWWPS</sequence>